<evidence type="ECO:0000313" key="2">
    <source>
        <dbReference type="Proteomes" id="UP000565576"/>
    </source>
</evidence>
<name>A0A7X0MFH1_9HYPH</name>
<reference evidence="1 2" key="1">
    <citation type="submission" date="2020-08" db="EMBL/GenBank/DDBJ databases">
        <title>Genomic Encyclopedia of Type Strains, Phase IV (KMG-V): Genome sequencing to study the core and pangenomes of soil and plant-associated prokaryotes.</title>
        <authorList>
            <person name="Whitman W."/>
        </authorList>
    </citation>
    <scope>NUCLEOTIDE SEQUENCE [LARGE SCALE GENOMIC DNA]</scope>
    <source>
        <strain evidence="1 2">SEMIA 4060</strain>
    </source>
</reference>
<dbReference type="EMBL" id="JACHBG010000011">
    <property type="protein sequence ID" value="MBB6487105.1"/>
    <property type="molecule type" value="Genomic_DNA"/>
</dbReference>
<proteinExistence type="predicted"/>
<dbReference type="AlphaFoldDB" id="A0A7X0MFH1"/>
<accession>A0A7X0MFH1</accession>
<dbReference type="Proteomes" id="UP000565576">
    <property type="component" value="Unassembled WGS sequence"/>
</dbReference>
<protein>
    <submittedName>
        <fullName evidence="1">Uncharacterized protein</fullName>
    </submittedName>
</protein>
<organism evidence="1 2">
    <name type="scientific">Rhizobium lusitanum</name>
    <dbReference type="NCBI Taxonomy" id="293958"/>
    <lineage>
        <taxon>Bacteria</taxon>
        <taxon>Pseudomonadati</taxon>
        <taxon>Pseudomonadota</taxon>
        <taxon>Alphaproteobacteria</taxon>
        <taxon>Hyphomicrobiales</taxon>
        <taxon>Rhizobiaceae</taxon>
        <taxon>Rhizobium/Agrobacterium group</taxon>
        <taxon>Rhizobium</taxon>
    </lineage>
</organism>
<gene>
    <name evidence="1" type="ORF">GGD46_004405</name>
</gene>
<sequence>MRCQVTLLLMGSEPVTLLLQKPSVADSLTVAEALRVSGADVAEQLILGSPISDGAFMVNDLGGYSSRSRQFETWS</sequence>
<comment type="caution">
    <text evidence="1">The sequence shown here is derived from an EMBL/GenBank/DDBJ whole genome shotgun (WGS) entry which is preliminary data.</text>
</comment>
<evidence type="ECO:0000313" key="1">
    <source>
        <dbReference type="EMBL" id="MBB6487105.1"/>
    </source>
</evidence>